<proteinExistence type="predicted"/>
<evidence type="ECO:0000313" key="2">
    <source>
        <dbReference type="Proteomes" id="UP001501469"/>
    </source>
</evidence>
<dbReference type="EMBL" id="BAABDK010000023">
    <property type="protein sequence ID" value="GAA4041599.1"/>
    <property type="molecule type" value="Genomic_DNA"/>
</dbReference>
<accession>A0ABP7UEC4</accession>
<name>A0ABP7UEC4_9BACT</name>
<dbReference type="Proteomes" id="UP001501469">
    <property type="component" value="Unassembled WGS sequence"/>
</dbReference>
<organism evidence="1 2">
    <name type="scientific">Hymenobacter glaciei</name>
    <dbReference type="NCBI Taxonomy" id="877209"/>
    <lineage>
        <taxon>Bacteria</taxon>
        <taxon>Pseudomonadati</taxon>
        <taxon>Bacteroidota</taxon>
        <taxon>Cytophagia</taxon>
        <taxon>Cytophagales</taxon>
        <taxon>Hymenobacteraceae</taxon>
        <taxon>Hymenobacter</taxon>
    </lineage>
</organism>
<comment type="caution">
    <text evidence="1">The sequence shown here is derived from an EMBL/GenBank/DDBJ whole genome shotgun (WGS) entry which is preliminary data.</text>
</comment>
<sequence length="51" mass="5919">MALHVAEGNELRFYAGSLLRLSDQRPLGTLCIIDPFTELRRCAWWHDAFVE</sequence>
<gene>
    <name evidence="1" type="ORF">GCM10022409_29510</name>
</gene>
<evidence type="ECO:0000313" key="1">
    <source>
        <dbReference type="EMBL" id="GAA4041599.1"/>
    </source>
</evidence>
<keyword evidence="2" id="KW-1185">Reference proteome</keyword>
<protein>
    <submittedName>
        <fullName evidence="1">Uncharacterized protein</fullName>
    </submittedName>
</protein>
<dbReference type="RefSeq" id="WP_345055981.1">
    <property type="nucleotide sequence ID" value="NZ_BAABDK010000023.1"/>
</dbReference>
<reference evidence="2" key="1">
    <citation type="journal article" date="2019" name="Int. J. Syst. Evol. Microbiol.">
        <title>The Global Catalogue of Microorganisms (GCM) 10K type strain sequencing project: providing services to taxonomists for standard genome sequencing and annotation.</title>
        <authorList>
            <consortium name="The Broad Institute Genomics Platform"/>
            <consortium name="The Broad Institute Genome Sequencing Center for Infectious Disease"/>
            <person name="Wu L."/>
            <person name="Ma J."/>
        </authorList>
    </citation>
    <scope>NUCLEOTIDE SEQUENCE [LARGE SCALE GENOMIC DNA]</scope>
    <source>
        <strain evidence="2">JCM 17225</strain>
    </source>
</reference>